<organism evidence="1 2">
    <name type="scientific">Entomophthora muscae</name>
    <dbReference type="NCBI Taxonomy" id="34485"/>
    <lineage>
        <taxon>Eukaryota</taxon>
        <taxon>Fungi</taxon>
        <taxon>Fungi incertae sedis</taxon>
        <taxon>Zoopagomycota</taxon>
        <taxon>Entomophthoromycotina</taxon>
        <taxon>Entomophthoromycetes</taxon>
        <taxon>Entomophthorales</taxon>
        <taxon>Entomophthoraceae</taxon>
        <taxon>Entomophthora</taxon>
    </lineage>
</organism>
<protein>
    <submittedName>
        <fullName evidence="1">Uncharacterized protein</fullName>
    </submittedName>
</protein>
<evidence type="ECO:0000313" key="1">
    <source>
        <dbReference type="EMBL" id="KAJ9058344.1"/>
    </source>
</evidence>
<gene>
    <name evidence="1" type="ORF">DSO57_1013395</name>
</gene>
<dbReference type="EMBL" id="QTSX02005729">
    <property type="protein sequence ID" value="KAJ9058344.1"/>
    <property type="molecule type" value="Genomic_DNA"/>
</dbReference>
<reference evidence="1" key="1">
    <citation type="submission" date="2022-04" db="EMBL/GenBank/DDBJ databases">
        <title>Genome of the entomopathogenic fungus Entomophthora muscae.</title>
        <authorList>
            <person name="Elya C."/>
            <person name="Lovett B.R."/>
            <person name="Lee E."/>
            <person name="Macias A.M."/>
            <person name="Hajek A.E."/>
            <person name="De Bivort B.L."/>
            <person name="Kasson M.T."/>
            <person name="De Fine Licht H.H."/>
            <person name="Stajich J.E."/>
        </authorList>
    </citation>
    <scope>NUCLEOTIDE SEQUENCE</scope>
    <source>
        <strain evidence="1">Berkeley</strain>
    </source>
</reference>
<name>A0ACC2S7I1_9FUNG</name>
<evidence type="ECO:0000313" key="2">
    <source>
        <dbReference type="Proteomes" id="UP001165960"/>
    </source>
</evidence>
<dbReference type="Proteomes" id="UP001165960">
    <property type="component" value="Unassembled WGS sequence"/>
</dbReference>
<comment type="caution">
    <text evidence="1">The sequence shown here is derived from an EMBL/GenBank/DDBJ whole genome shotgun (WGS) entry which is preliminary data.</text>
</comment>
<proteinExistence type="predicted"/>
<sequence length="70" mass="6953">MKYSIITSIAMIAFSSFALGANVPADILRRQYGATSYGSGESASALAPAPTPAPASEATPAATASSVPGY</sequence>
<keyword evidence="2" id="KW-1185">Reference proteome</keyword>
<accession>A0ACC2S7I1</accession>